<dbReference type="PANTHER" id="PTHR23065">
    <property type="entry name" value="PROLINE-SERINE-THREONINE PHOSPHATASE INTERACTING PROTEIN 1"/>
    <property type="match status" value="1"/>
</dbReference>
<dbReference type="CDD" id="cd07650">
    <property type="entry name" value="F-BAR_Syp1p_like"/>
    <property type="match status" value="1"/>
</dbReference>
<dbReference type="PROSITE" id="PS51072">
    <property type="entry name" value="MHD"/>
    <property type="match status" value="1"/>
</dbReference>
<dbReference type="AlphaFoldDB" id="A0A2C5YVD8"/>
<feature type="compositionally biased region" description="Low complexity" evidence="2">
    <location>
        <begin position="435"/>
        <end position="446"/>
    </location>
</feature>
<keyword evidence="1" id="KW-0254">Endocytosis</keyword>
<dbReference type="InterPro" id="IPR018808">
    <property type="entry name" value="Muniscin_C"/>
</dbReference>
<dbReference type="Pfam" id="PF10291">
    <property type="entry name" value="muHD"/>
    <property type="match status" value="1"/>
</dbReference>
<dbReference type="PANTHER" id="PTHR23065:SF54">
    <property type="entry name" value="SUPPRESSOR OF YEAST PROFILIN DELETION"/>
    <property type="match status" value="1"/>
</dbReference>
<reference evidence="4 5" key="1">
    <citation type="submission" date="2017-06" db="EMBL/GenBank/DDBJ databases">
        <title>Ant-infecting Ophiocordyceps genomes reveal a high diversity of potential behavioral manipulation genes and a possible major role for enterotoxins.</title>
        <authorList>
            <person name="De Bekker C."/>
            <person name="Evans H.C."/>
            <person name="Brachmann A."/>
            <person name="Hughes D.P."/>
        </authorList>
    </citation>
    <scope>NUCLEOTIDE SEQUENCE [LARGE SCALE GENOMIC DNA]</scope>
    <source>
        <strain evidence="4 5">1348a</strain>
    </source>
</reference>
<dbReference type="SUPFAM" id="SSF103657">
    <property type="entry name" value="BAR/IMD domain-like"/>
    <property type="match status" value="1"/>
</dbReference>
<evidence type="ECO:0000313" key="4">
    <source>
        <dbReference type="EMBL" id="PHH71292.1"/>
    </source>
</evidence>
<evidence type="ECO:0000256" key="2">
    <source>
        <dbReference type="SAM" id="MobiDB-lite"/>
    </source>
</evidence>
<dbReference type="Gene3D" id="1.20.1270.60">
    <property type="entry name" value="Arfaptin homology (AH) domain/BAR domain"/>
    <property type="match status" value="1"/>
</dbReference>
<evidence type="ECO:0000259" key="3">
    <source>
        <dbReference type="PROSITE" id="PS51072"/>
    </source>
</evidence>
<dbReference type="InterPro" id="IPR028565">
    <property type="entry name" value="MHD"/>
</dbReference>
<dbReference type="Pfam" id="PF00611">
    <property type="entry name" value="FCH"/>
    <property type="match status" value="1"/>
</dbReference>
<organism evidence="4 5">
    <name type="scientific">Ophiocordyceps australis</name>
    <dbReference type="NCBI Taxonomy" id="1399860"/>
    <lineage>
        <taxon>Eukaryota</taxon>
        <taxon>Fungi</taxon>
        <taxon>Dikarya</taxon>
        <taxon>Ascomycota</taxon>
        <taxon>Pezizomycotina</taxon>
        <taxon>Sordariomycetes</taxon>
        <taxon>Hypocreomycetidae</taxon>
        <taxon>Hypocreales</taxon>
        <taxon>Ophiocordycipitaceae</taxon>
        <taxon>Ophiocordyceps</taxon>
    </lineage>
</organism>
<dbReference type="EMBL" id="NJEU01000696">
    <property type="protein sequence ID" value="PHH71292.1"/>
    <property type="molecule type" value="Genomic_DNA"/>
</dbReference>
<keyword evidence="5" id="KW-1185">Reference proteome</keyword>
<dbReference type="Proteomes" id="UP000224854">
    <property type="component" value="Unassembled WGS sequence"/>
</dbReference>
<proteinExistence type="predicted"/>
<accession>A0A2C5YVD8</accession>
<protein>
    <recommendedName>
        <fullName evidence="3">MHD domain-containing protein</fullName>
    </recommendedName>
</protein>
<dbReference type="InterPro" id="IPR027267">
    <property type="entry name" value="AH/BAR_dom_sf"/>
</dbReference>
<comment type="caution">
    <text evidence="4">The sequence shown here is derived from an EMBL/GenBank/DDBJ whole genome shotgun (WGS) entry which is preliminary data.</text>
</comment>
<feature type="region of interest" description="Disordered" evidence="2">
    <location>
        <begin position="503"/>
        <end position="541"/>
    </location>
</feature>
<name>A0A2C5YVD8_9HYPO</name>
<dbReference type="GO" id="GO:0032185">
    <property type="term" value="P:septin cytoskeleton organization"/>
    <property type="evidence" value="ECO:0007669"/>
    <property type="project" value="TreeGrafter"/>
</dbReference>
<sequence length="876" mass="95091">MEVSRAEYPGMLAHLQPGSAVTILNERVKHINKINIEIADWLQERRRVEEQYALGLRKLAQFRVPNSVSDLGVFQTPWTRVIESVKRMAQSHHVLAERIEVDVEHQLRAYQQRRDYQNMQNISLNLSSMAKDLVEAQERSEKLGRKGAKASGQKLDAATSKLESATQQWESQAPFIFETLQALDESRVNQLRDLLTQYQTLETDQAQRTQNNAVETLAAMLEISTEREIQSFSQRTIRDKPVTSARMVMRRSSTAMAAPERAATPTQPLPASPFPANATAPTPAQQPVNPTALTEDDTASENNSAPADSKSESKLRRLGTMLSNRRRQSIVGFGSFATSKHTPSPFGRLGSSHSHGRNISPRPSSSNLHQDSTRLSSLAETPDQPNAHDATGRQPEHWGANGVLARSHSSASATHRNGTRLGDATNVTPPPQGPPAALSADATPALAQDSEGFTIRAPMNDPISEAQREAANDEADQLFKLNIKNNPVDEEDPEAKQAALSSVANTLKMGPATRRSSTLRGRRDMRNTIYAPAPNSSIPESVLSSAIPSLAGSPPATSSSFSKPPAIAALASEASGTGTSDTQSIRSGNSLGSLVHAKHPELTGPGLNVSVVESVSAMFEDGQATHVSIGGEIAFSHNSSSSTKSHEVIRINNFSRLERISPNRIFVHNASPDQPDQFSLDLSHLSKTTIGFSYRLLADDAHESAALVQHAPLLLKPVWKPQGDKLGLLLQYRLNPAATAFAGPVTLHNVVFVVTYEGRASGAQTKPSGTHLKDKHIVYWRLGDLELTPDMQKLVCRIVGLEGVAPLPGHVEARWEYAAPGNEALGSGISISKLQEEKGKAVEASEDDPFADQSVNQSWLDVSLQRKLVSGKYEAK</sequence>
<gene>
    <name evidence="4" type="ORF">CDD82_6600</name>
</gene>
<feature type="compositionally biased region" description="Low complexity" evidence="2">
    <location>
        <begin position="274"/>
        <end position="292"/>
    </location>
</feature>
<feature type="compositionally biased region" description="Polar residues" evidence="2">
    <location>
        <begin position="361"/>
        <end position="379"/>
    </location>
</feature>
<feature type="region of interest" description="Disordered" evidence="2">
    <location>
        <begin position="335"/>
        <end position="446"/>
    </location>
</feature>
<dbReference type="GO" id="GO:0032153">
    <property type="term" value="C:cell division site"/>
    <property type="evidence" value="ECO:0007669"/>
    <property type="project" value="TreeGrafter"/>
</dbReference>
<dbReference type="InterPro" id="IPR001060">
    <property type="entry name" value="FCH_dom"/>
</dbReference>
<feature type="domain" description="MHD" evidence="3">
    <location>
        <begin position="604"/>
        <end position="876"/>
    </location>
</feature>
<dbReference type="OrthoDB" id="331602at2759"/>
<feature type="compositionally biased region" description="Low complexity" evidence="2">
    <location>
        <begin position="405"/>
        <end position="416"/>
    </location>
</feature>
<dbReference type="FunFam" id="1.20.1270.60:FF:000102">
    <property type="entry name" value="WGS project CABT00000000 data, contig 2.23"/>
    <property type="match status" value="1"/>
</dbReference>
<evidence type="ECO:0000256" key="1">
    <source>
        <dbReference type="ARBA" id="ARBA00022583"/>
    </source>
</evidence>
<dbReference type="GO" id="GO:0030139">
    <property type="term" value="C:endocytic vesicle"/>
    <property type="evidence" value="ECO:0007669"/>
    <property type="project" value="TreeGrafter"/>
</dbReference>
<feature type="region of interest" description="Disordered" evidence="2">
    <location>
        <begin position="250"/>
        <end position="315"/>
    </location>
</feature>
<dbReference type="GO" id="GO:0005886">
    <property type="term" value="C:plasma membrane"/>
    <property type="evidence" value="ECO:0007669"/>
    <property type="project" value="TreeGrafter"/>
</dbReference>
<evidence type="ECO:0000313" key="5">
    <source>
        <dbReference type="Proteomes" id="UP000224854"/>
    </source>
</evidence>
<dbReference type="GO" id="GO:0006897">
    <property type="term" value="P:endocytosis"/>
    <property type="evidence" value="ECO:0007669"/>
    <property type="project" value="UniProtKB-KW"/>
</dbReference>